<dbReference type="InterPro" id="IPR036922">
    <property type="entry name" value="Rieske_2Fe-2S_sf"/>
</dbReference>
<comment type="cofactor">
    <cofactor evidence="1">
        <name>Fe cation</name>
        <dbReference type="ChEBI" id="CHEBI:24875"/>
    </cofactor>
</comment>
<sequence>MKEYMSNAEVAERVLRHVRDGTTDQGDQIWREPVANYCSEQRFQNELALIKQSPIAICPSAALAKAGDFITQNVAGVPLIVVRGQDKKIRAFKNACRHRGTQLVSGSGCKKAFVCPYHGWVYRLDGRLQGIPHEQGFPGFEKSEHGLSEVKVFEKCGLVFVQQGGNSKTENLLEGLPVLLQQHHTIISKNEATIEANWKVYLESFIEGYHIKFAHPETFYPFGYDNLNIIEFCGPHARVTFPFRRMESLTDVTPSQRDVSGRLTYVYHLFPNVVVTLLSHHTNVIILEPVDINTTRTTLYQLTNQTIDGDQQVALEAAKRDMSFVAQTGALEDLALVRGIQKSINSGANDAFTFGYFEPAIVHFHQHLGAQLNELI</sequence>
<evidence type="ECO:0000256" key="2">
    <source>
        <dbReference type="ARBA" id="ARBA00022714"/>
    </source>
</evidence>
<keyword evidence="2" id="KW-0001">2Fe-2S</keyword>
<dbReference type="CDD" id="cd08887">
    <property type="entry name" value="RHO_alpha_C_3"/>
    <property type="match status" value="1"/>
</dbReference>
<keyword evidence="6" id="KW-0411">Iron-sulfur</keyword>
<organism evidence="8 9">
    <name type="scientific">Paraglaciecola arctica BSs20135</name>
    <dbReference type="NCBI Taxonomy" id="493475"/>
    <lineage>
        <taxon>Bacteria</taxon>
        <taxon>Pseudomonadati</taxon>
        <taxon>Pseudomonadota</taxon>
        <taxon>Gammaproteobacteria</taxon>
        <taxon>Alteromonadales</taxon>
        <taxon>Alteromonadaceae</taxon>
        <taxon>Paraglaciecola</taxon>
    </lineage>
</organism>
<name>K6Y273_9ALTE</name>
<dbReference type="Pfam" id="PF00355">
    <property type="entry name" value="Rieske"/>
    <property type="match status" value="1"/>
</dbReference>
<dbReference type="SUPFAM" id="SSF55961">
    <property type="entry name" value="Bet v1-like"/>
    <property type="match status" value="1"/>
</dbReference>
<dbReference type="GO" id="GO:0005506">
    <property type="term" value="F:iron ion binding"/>
    <property type="evidence" value="ECO:0007669"/>
    <property type="project" value="InterPro"/>
</dbReference>
<feature type="domain" description="Rieske" evidence="7">
    <location>
        <begin position="55"/>
        <end position="161"/>
    </location>
</feature>
<evidence type="ECO:0000256" key="5">
    <source>
        <dbReference type="ARBA" id="ARBA00023004"/>
    </source>
</evidence>
<dbReference type="eggNOG" id="COG4638">
    <property type="taxonomic scope" value="Bacteria"/>
</dbReference>
<evidence type="ECO:0000256" key="4">
    <source>
        <dbReference type="ARBA" id="ARBA00023002"/>
    </source>
</evidence>
<dbReference type="InterPro" id="IPR017941">
    <property type="entry name" value="Rieske_2Fe-2S"/>
</dbReference>
<dbReference type="GO" id="GO:0016491">
    <property type="term" value="F:oxidoreductase activity"/>
    <property type="evidence" value="ECO:0007669"/>
    <property type="project" value="UniProtKB-KW"/>
</dbReference>
<dbReference type="PANTHER" id="PTHR43756:SF5">
    <property type="entry name" value="CHOLINE MONOOXYGENASE, CHLOROPLASTIC"/>
    <property type="match status" value="1"/>
</dbReference>
<proteinExistence type="predicted"/>
<keyword evidence="9" id="KW-1185">Reference proteome</keyword>
<evidence type="ECO:0000256" key="1">
    <source>
        <dbReference type="ARBA" id="ARBA00001962"/>
    </source>
</evidence>
<dbReference type="Gene3D" id="2.102.10.10">
    <property type="entry name" value="Rieske [2Fe-2S] iron-sulphur domain"/>
    <property type="match status" value="1"/>
</dbReference>
<gene>
    <name evidence="8" type="ORF">GARC_1060</name>
</gene>
<dbReference type="Gene3D" id="3.90.380.10">
    <property type="entry name" value="Naphthalene 1,2-dioxygenase Alpha Subunit, Chain A, domain 1"/>
    <property type="match status" value="2"/>
</dbReference>
<dbReference type="RefSeq" id="WP_007617434.1">
    <property type="nucleotide sequence ID" value="NZ_BAEO01000013.1"/>
</dbReference>
<dbReference type="GO" id="GO:0051537">
    <property type="term" value="F:2 iron, 2 sulfur cluster binding"/>
    <property type="evidence" value="ECO:0007669"/>
    <property type="project" value="UniProtKB-KW"/>
</dbReference>
<keyword evidence="5" id="KW-0408">Iron</keyword>
<keyword evidence="4" id="KW-0560">Oxidoreductase</keyword>
<dbReference type="EMBL" id="BAEO01000013">
    <property type="protein sequence ID" value="GAC18041.1"/>
    <property type="molecule type" value="Genomic_DNA"/>
</dbReference>
<comment type="caution">
    <text evidence="8">The sequence shown here is derived from an EMBL/GenBank/DDBJ whole genome shotgun (WGS) entry which is preliminary data.</text>
</comment>
<evidence type="ECO:0000256" key="6">
    <source>
        <dbReference type="ARBA" id="ARBA00023014"/>
    </source>
</evidence>
<dbReference type="STRING" id="493475.GARC_1060"/>
<keyword evidence="3" id="KW-0479">Metal-binding</keyword>
<dbReference type="PROSITE" id="PS51296">
    <property type="entry name" value="RIESKE"/>
    <property type="match status" value="1"/>
</dbReference>
<dbReference type="InterPro" id="IPR001663">
    <property type="entry name" value="Rng_hydr_dOase-A"/>
</dbReference>
<evidence type="ECO:0000313" key="9">
    <source>
        <dbReference type="Proteomes" id="UP000006327"/>
    </source>
</evidence>
<dbReference type="SUPFAM" id="SSF50022">
    <property type="entry name" value="ISP domain"/>
    <property type="match status" value="1"/>
</dbReference>
<dbReference type="InterPro" id="IPR015879">
    <property type="entry name" value="Ring_hydroxy_dOase_asu_C_dom"/>
</dbReference>
<dbReference type="PRINTS" id="PR00090">
    <property type="entry name" value="RNGDIOXGNASE"/>
</dbReference>
<dbReference type="AlphaFoldDB" id="K6Y273"/>
<dbReference type="PANTHER" id="PTHR43756">
    <property type="entry name" value="CHOLINE MONOOXYGENASE, CHLOROPLASTIC"/>
    <property type="match status" value="1"/>
</dbReference>
<evidence type="ECO:0000259" key="7">
    <source>
        <dbReference type="PROSITE" id="PS51296"/>
    </source>
</evidence>
<reference evidence="8 9" key="1">
    <citation type="journal article" date="2017" name="Antonie Van Leeuwenhoek">
        <title>Rhizobium rhizosphaerae sp. nov., a novel species isolated from rice rhizosphere.</title>
        <authorList>
            <person name="Zhao J.J."/>
            <person name="Zhang J."/>
            <person name="Zhang R.J."/>
            <person name="Zhang C.W."/>
            <person name="Yin H.Q."/>
            <person name="Zhang X.X."/>
        </authorList>
    </citation>
    <scope>NUCLEOTIDE SEQUENCE [LARGE SCALE GENOMIC DNA]</scope>
    <source>
        <strain evidence="8 9">BSs20135</strain>
    </source>
</reference>
<evidence type="ECO:0000313" key="8">
    <source>
        <dbReference type="EMBL" id="GAC18041.1"/>
    </source>
</evidence>
<accession>K6Y273</accession>
<dbReference type="CDD" id="cd03469">
    <property type="entry name" value="Rieske_RO_Alpha_N"/>
    <property type="match status" value="1"/>
</dbReference>
<dbReference type="Proteomes" id="UP000006327">
    <property type="component" value="Unassembled WGS sequence"/>
</dbReference>
<dbReference type="OrthoDB" id="9769355at2"/>
<dbReference type="Pfam" id="PF00848">
    <property type="entry name" value="Ring_hydroxyl_A"/>
    <property type="match status" value="1"/>
</dbReference>
<evidence type="ECO:0000256" key="3">
    <source>
        <dbReference type="ARBA" id="ARBA00022723"/>
    </source>
</evidence>
<protein>
    <submittedName>
        <fullName evidence="8">Rieske (2Fe-2S) domain protein</fullName>
    </submittedName>
</protein>